<organism evidence="2 3">
    <name type="scientific">Drechmeria coniospora</name>
    <name type="common">Nematophagous fungus</name>
    <name type="synonym">Meria coniospora</name>
    <dbReference type="NCBI Taxonomy" id="98403"/>
    <lineage>
        <taxon>Eukaryota</taxon>
        <taxon>Fungi</taxon>
        <taxon>Dikarya</taxon>
        <taxon>Ascomycota</taxon>
        <taxon>Pezizomycotina</taxon>
        <taxon>Sordariomycetes</taxon>
        <taxon>Hypocreomycetidae</taxon>
        <taxon>Hypocreales</taxon>
        <taxon>Ophiocordycipitaceae</taxon>
        <taxon>Drechmeria</taxon>
    </lineage>
</organism>
<accession>A0A151GML3</accession>
<comment type="caution">
    <text evidence="2">The sequence shown here is derived from an EMBL/GenBank/DDBJ whole genome shotgun (WGS) entry which is preliminary data.</text>
</comment>
<dbReference type="InterPro" id="IPR017946">
    <property type="entry name" value="PLC-like_Pdiesterase_TIM-brl"/>
</dbReference>
<dbReference type="Pfam" id="PF03009">
    <property type="entry name" value="GDPD"/>
    <property type="match status" value="1"/>
</dbReference>
<dbReference type="InParanoid" id="A0A151GML3"/>
<evidence type="ECO:0000313" key="3">
    <source>
        <dbReference type="Proteomes" id="UP000076580"/>
    </source>
</evidence>
<dbReference type="GO" id="GO:0006629">
    <property type="term" value="P:lipid metabolic process"/>
    <property type="evidence" value="ECO:0007669"/>
    <property type="project" value="InterPro"/>
</dbReference>
<dbReference type="GO" id="GO:0008081">
    <property type="term" value="F:phosphoric diester hydrolase activity"/>
    <property type="evidence" value="ECO:0007669"/>
    <property type="project" value="InterPro"/>
</dbReference>
<dbReference type="PROSITE" id="PS51704">
    <property type="entry name" value="GP_PDE"/>
    <property type="match status" value="1"/>
</dbReference>
<dbReference type="Proteomes" id="UP000076580">
    <property type="component" value="Chromosome 02"/>
</dbReference>
<dbReference type="GeneID" id="63718005"/>
<evidence type="ECO:0000313" key="2">
    <source>
        <dbReference type="EMBL" id="KYK58349.1"/>
    </source>
</evidence>
<reference evidence="2 3" key="1">
    <citation type="journal article" date="2016" name="Sci. Rep.">
        <title>Insights into Adaptations to a Near-Obligate Nematode Endoparasitic Lifestyle from the Finished Genome of Drechmeria coniospora.</title>
        <authorList>
            <person name="Zhang L."/>
            <person name="Zhou Z."/>
            <person name="Guo Q."/>
            <person name="Fokkens L."/>
            <person name="Miskei M."/>
            <person name="Pocsi I."/>
            <person name="Zhang W."/>
            <person name="Chen M."/>
            <person name="Wang L."/>
            <person name="Sun Y."/>
            <person name="Donzelli B.G."/>
            <person name="Gibson D.M."/>
            <person name="Nelson D.R."/>
            <person name="Luo J.G."/>
            <person name="Rep M."/>
            <person name="Liu H."/>
            <person name="Yang S."/>
            <person name="Wang J."/>
            <person name="Krasnoff S.B."/>
            <person name="Xu Y."/>
            <person name="Molnar I."/>
            <person name="Lin M."/>
        </authorList>
    </citation>
    <scope>NUCLEOTIDE SEQUENCE [LARGE SCALE GENOMIC DNA]</scope>
    <source>
        <strain evidence="2 3">ARSEF 6962</strain>
    </source>
</reference>
<dbReference type="PANTHER" id="PTHR43805">
    <property type="entry name" value="GLYCEROPHOSPHORYL DIESTER PHOSPHODIESTERASE"/>
    <property type="match status" value="1"/>
</dbReference>
<dbReference type="STRING" id="98403.A0A151GML3"/>
<dbReference type="Gene3D" id="3.20.20.190">
    <property type="entry name" value="Phosphatidylinositol (PI) phosphodiesterase"/>
    <property type="match status" value="1"/>
</dbReference>
<sequence length="388" mass="42983">MFCTPTAAPWTWAIPSRRAPSRLLPQCIAHRGYRAAFPENSMDAFEGAVQVGAHALETDVRLSADGVAVLSHVSAALPLASTTDASLQRCFGIDKAVGDCDWEYLSTLQTLRAPRQGLPRLCDLLRWLAAPSRVAKTGEDGEDGEDRRRHVWVLLDIKACQTLDDDPRALMDAIATALSQVRPGAIPWEERIMLGCWNAASIQSAAQCLPGLRRAHIGFSLSYARHFLAVPDLAFNMAQHTLLAPYRGRRFMRDLLAARRALFVWTVNSERGMEWCLRQNAAPHRRPGAAMMKPGSSCGTGQEECSDDSKKDGLLVDGVITDDPKLFLDVCERYEDQLDGKAKPRPITAGETVGLVLHILLRHLLGKLVFAYRRFWLQKLDYLPEGDG</sequence>
<dbReference type="SUPFAM" id="SSF51695">
    <property type="entry name" value="PLC-like phosphodiesterases"/>
    <property type="match status" value="1"/>
</dbReference>
<gene>
    <name evidence="2" type="ORF">DCS_05362</name>
</gene>
<protein>
    <recommendedName>
        <fullName evidence="1">GP-PDE domain-containing protein</fullName>
    </recommendedName>
</protein>
<dbReference type="AlphaFoldDB" id="A0A151GML3"/>
<feature type="domain" description="GP-PDE" evidence="1">
    <location>
        <begin position="25"/>
        <end position="302"/>
    </location>
</feature>
<proteinExistence type="predicted"/>
<dbReference type="PANTHER" id="PTHR43805:SF1">
    <property type="entry name" value="GP-PDE DOMAIN-CONTAINING PROTEIN"/>
    <property type="match status" value="1"/>
</dbReference>
<dbReference type="EMBL" id="LAYC01000002">
    <property type="protein sequence ID" value="KYK58349.1"/>
    <property type="molecule type" value="Genomic_DNA"/>
</dbReference>
<dbReference type="InterPro" id="IPR030395">
    <property type="entry name" value="GP_PDE_dom"/>
</dbReference>
<keyword evidence="3" id="KW-1185">Reference proteome</keyword>
<dbReference type="RefSeq" id="XP_040657701.1">
    <property type="nucleotide sequence ID" value="XM_040802668.1"/>
</dbReference>
<evidence type="ECO:0000259" key="1">
    <source>
        <dbReference type="PROSITE" id="PS51704"/>
    </source>
</evidence>
<name>A0A151GML3_DRECN</name>